<evidence type="ECO:0000313" key="2">
    <source>
        <dbReference type="Proteomes" id="UP000274822"/>
    </source>
</evidence>
<dbReference type="AlphaFoldDB" id="A0A433Q1A1"/>
<dbReference type="Proteomes" id="UP000274822">
    <property type="component" value="Unassembled WGS sequence"/>
</dbReference>
<gene>
    <name evidence="1" type="ORF">BC938DRAFT_475003</name>
</gene>
<evidence type="ECO:0000313" key="1">
    <source>
        <dbReference type="EMBL" id="RUS23528.1"/>
    </source>
</evidence>
<proteinExistence type="predicted"/>
<name>A0A433Q1A1_9FUNG</name>
<reference evidence="1 2" key="1">
    <citation type="journal article" date="2018" name="New Phytol.">
        <title>Phylogenomics of Endogonaceae and evolution of mycorrhizas within Mucoromycota.</title>
        <authorList>
            <person name="Chang Y."/>
            <person name="Desiro A."/>
            <person name="Na H."/>
            <person name="Sandor L."/>
            <person name="Lipzen A."/>
            <person name="Clum A."/>
            <person name="Barry K."/>
            <person name="Grigoriev I.V."/>
            <person name="Martin F.M."/>
            <person name="Stajich J.E."/>
            <person name="Smith M.E."/>
            <person name="Bonito G."/>
            <person name="Spatafora J.W."/>
        </authorList>
    </citation>
    <scope>NUCLEOTIDE SEQUENCE [LARGE SCALE GENOMIC DNA]</scope>
    <source>
        <strain evidence="1 2">AD002</strain>
    </source>
</reference>
<organism evidence="1 2">
    <name type="scientific">Jimgerdemannia flammicorona</name>
    <dbReference type="NCBI Taxonomy" id="994334"/>
    <lineage>
        <taxon>Eukaryota</taxon>
        <taxon>Fungi</taxon>
        <taxon>Fungi incertae sedis</taxon>
        <taxon>Mucoromycota</taxon>
        <taxon>Mucoromycotina</taxon>
        <taxon>Endogonomycetes</taxon>
        <taxon>Endogonales</taxon>
        <taxon>Endogonaceae</taxon>
        <taxon>Jimgerdemannia</taxon>
    </lineage>
</organism>
<dbReference type="EMBL" id="RBNJ01019492">
    <property type="protein sequence ID" value="RUS23528.1"/>
    <property type="molecule type" value="Genomic_DNA"/>
</dbReference>
<protein>
    <submittedName>
        <fullName evidence="1">Uncharacterized protein</fullName>
    </submittedName>
</protein>
<sequence length="139" mass="16193">MIPVPQCKTKNDNTIYVYSWAEFDRTAPRVTPKPYAAGARQCSLSCVLAASGSRTQSSPGGSQELQDPYAYKCTNLRRRYFLLQFLHLLPQRVFLILRGRQLVLHDLHRLVESYHLTVRQLELETEIWINTKSKRSQRR</sequence>
<comment type="caution">
    <text evidence="1">The sequence shown here is derived from an EMBL/GenBank/DDBJ whole genome shotgun (WGS) entry which is preliminary data.</text>
</comment>
<accession>A0A433Q1A1</accession>
<keyword evidence="2" id="KW-1185">Reference proteome</keyword>